<feature type="non-terminal residue" evidence="4">
    <location>
        <position position="1"/>
    </location>
</feature>
<dbReference type="SUPFAM" id="SSF55486">
    <property type="entry name" value="Metalloproteases ('zincins'), catalytic domain"/>
    <property type="match status" value="1"/>
</dbReference>
<sequence>NAVKELPGVQRYEVVYPRRLHPLHKREVKEPDQQGKFETELKYEMTVNGKIAVLYLKKNKNLLAPGYTETHYNSTGKEVTTSPQIMDDCYYQGHIVNEKVSDASISTCRGLRGYFSQGDQSYFIEPLSPTNQDGQEHALFKHDPDEKKANSTCGMDDILWAHGSQQNMAPPATRLVKLKDQKVWERKKYIEYYLVLDNGEFKKYNQDPEEIRKRVFEMANYVNMLYKKLNTHVALVGIEIWNDEDKIKITPNASSTLENFSKWRGNVLPRRKHHDVAQLITATELSGTTVGLAFMSTMCSPYHSVGIV</sequence>
<reference evidence="4 5" key="1">
    <citation type="journal article" date="2020" name="Mol. Biol. Evol.">
        <title>Interspecific Gene Flow and the Evolution of Specialization in Black and White Rhinoceros.</title>
        <authorList>
            <person name="Moodley Y."/>
            <person name="Westbury M.V."/>
            <person name="Russo I.M."/>
            <person name="Gopalakrishnan S."/>
            <person name="Rakotoarivelo A."/>
            <person name="Olsen R.A."/>
            <person name="Prost S."/>
            <person name="Tunstall T."/>
            <person name="Ryder O.A."/>
            <person name="Dalen L."/>
            <person name="Bruford M.W."/>
        </authorList>
    </citation>
    <scope>NUCLEOTIDE SEQUENCE [LARGE SCALE GENOMIC DNA]</scope>
    <source>
        <strain evidence="4">SBR-YM</strain>
        <tissue evidence="4">Skin</tissue>
    </source>
</reference>
<protein>
    <recommendedName>
        <fullName evidence="3">Peptidase M12B domain-containing protein</fullName>
    </recommendedName>
</protein>
<dbReference type="CDD" id="cd04269">
    <property type="entry name" value="ZnMc_adamalysin_II_like"/>
    <property type="match status" value="1"/>
</dbReference>
<comment type="caution">
    <text evidence="4">The sequence shown here is derived from an EMBL/GenBank/DDBJ whole genome shotgun (WGS) entry which is preliminary data.</text>
</comment>
<dbReference type="GO" id="GO:0004222">
    <property type="term" value="F:metalloendopeptidase activity"/>
    <property type="evidence" value="ECO:0007669"/>
    <property type="project" value="InterPro"/>
</dbReference>
<dbReference type="GO" id="GO:0006508">
    <property type="term" value="P:proteolysis"/>
    <property type="evidence" value="ECO:0007669"/>
    <property type="project" value="InterPro"/>
</dbReference>
<dbReference type="GO" id="GO:0005886">
    <property type="term" value="C:plasma membrane"/>
    <property type="evidence" value="ECO:0007669"/>
    <property type="project" value="TreeGrafter"/>
</dbReference>
<dbReference type="InterPro" id="IPR001590">
    <property type="entry name" value="Peptidase_M12B"/>
</dbReference>
<organism evidence="4 5">
    <name type="scientific">Diceros bicornis minor</name>
    <name type="common">South-central black rhinoceros</name>
    <dbReference type="NCBI Taxonomy" id="77932"/>
    <lineage>
        <taxon>Eukaryota</taxon>
        <taxon>Metazoa</taxon>
        <taxon>Chordata</taxon>
        <taxon>Craniata</taxon>
        <taxon>Vertebrata</taxon>
        <taxon>Euteleostomi</taxon>
        <taxon>Mammalia</taxon>
        <taxon>Eutheria</taxon>
        <taxon>Laurasiatheria</taxon>
        <taxon>Perissodactyla</taxon>
        <taxon>Rhinocerotidae</taxon>
        <taxon>Diceros</taxon>
    </lineage>
</organism>
<dbReference type="AlphaFoldDB" id="A0A7J7F6H1"/>
<dbReference type="Pfam" id="PF01562">
    <property type="entry name" value="Pep_M12B_propep"/>
    <property type="match status" value="1"/>
</dbReference>
<keyword evidence="5" id="KW-1185">Reference proteome</keyword>
<evidence type="ECO:0000256" key="2">
    <source>
        <dbReference type="PROSITE-ProRule" id="PRU00276"/>
    </source>
</evidence>
<proteinExistence type="predicted"/>
<feature type="domain" description="Peptidase M12B" evidence="3">
    <location>
        <begin position="188"/>
        <end position="308"/>
    </location>
</feature>
<evidence type="ECO:0000313" key="4">
    <source>
        <dbReference type="EMBL" id="KAF5923547.1"/>
    </source>
</evidence>
<dbReference type="PROSITE" id="PS50215">
    <property type="entry name" value="ADAM_MEPRO"/>
    <property type="match status" value="1"/>
</dbReference>
<accession>A0A7J7F6H1</accession>
<evidence type="ECO:0000259" key="3">
    <source>
        <dbReference type="PROSITE" id="PS50215"/>
    </source>
</evidence>
<evidence type="ECO:0000256" key="1">
    <source>
        <dbReference type="ARBA" id="ARBA00023157"/>
    </source>
</evidence>
<keyword evidence="1" id="KW-1015">Disulfide bond</keyword>
<dbReference type="Gene3D" id="3.40.390.10">
    <property type="entry name" value="Collagenase (Catalytic Domain)"/>
    <property type="match status" value="1"/>
</dbReference>
<name>A0A7J7F6H1_DICBM</name>
<evidence type="ECO:0000313" key="5">
    <source>
        <dbReference type="Proteomes" id="UP000551758"/>
    </source>
</evidence>
<dbReference type="InterPro" id="IPR002870">
    <property type="entry name" value="Peptidase_M12B_N"/>
</dbReference>
<comment type="caution">
    <text evidence="2">Lacks conserved residue(s) required for the propagation of feature annotation.</text>
</comment>
<gene>
    <name evidence="4" type="ORF">HPG69_006718</name>
</gene>
<dbReference type="PANTHER" id="PTHR11905">
    <property type="entry name" value="ADAM A DISINTEGRIN AND METALLOPROTEASE DOMAIN"/>
    <property type="match status" value="1"/>
</dbReference>
<dbReference type="EMBL" id="JACDTQ010001259">
    <property type="protein sequence ID" value="KAF5923547.1"/>
    <property type="molecule type" value="Genomic_DNA"/>
</dbReference>
<feature type="non-terminal residue" evidence="4">
    <location>
        <position position="308"/>
    </location>
</feature>
<dbReference type="InterPro" id="IPR024079">
    <property type="entry name" value="MetalloPept_cat_dom_sf"/>
</dbReference>
<dbReference type="InterPro" id="IPR034027">
    <property type="entry name" value="Reprolysin_adamalysin"/>
</dbReference>
<dbReference type="PANTHER" id="PTHR11905:SF32">
    <property type="entry name" value="DISINTEGRIN AND METALLOPROTEINASE DOMAIN-CONTAINING PROTEIN 28"/>
    <property type="match status" value="1"/>
</dbReference>
<dbReference type="Pfam" id="PF01421">
    <property type="entry name" value="Reprolysin"/>
    <property type="match status" value="1"/>
</dbReference>
<dbReference type="Proteomes" id="UP000551758">
    <property type="component" value="Unassembled WGS sequence"/>
</dbReference>